<reference evidence="6" key="1">
    <citation type="journal article" date="2020" name="mSystems">
        <title>Genome- and Community-Level Interaction Insights into Carbon Utilization and Element Cycling Functions of Hydrothermarchaeota in Hydrothermal Sediment.</title>
        <authorList>
            <person name="Zhou Z."/>
            <person name="Liu Y."/>
            <person name="Xu W."/>
            <person name="Pan J."/>
            <person name="Luo Z.H."/>
            <person name="Li M."/>
        </authorList>
    </citation>
    <scope>NUCLEOTIDE SEQUENCE [LARGE SCALE GENOMIC DNA]</scope>
    <source>
        <strain evidence="6">SpSt-381</strain>
    </source>
</reference>
<proteinExistence type="inferred from homology"/>
<keyword evidence="6" id="KW-0031">Aminopeptidase</keyword>
<dbReference type="PANTHER" id="PTHR46112:SF2">
    <property type="entry name" value="XAA-PRO AMINOPEPTIDASE P-RELATED"/>
    <property type="match status" value="1"/>
</dbReference>
<name>A0A832MJ45_UNCEI</name>
<sequence length="407" mass="44172">MRQDLDRLMQERGIAGIVVLAQDRYTPAMHYVTGQRIVHGVYFRAADGRAHLIHDPMERDQAALAGCDTSSFPQHELPRLQEEEGSPARAFGRLIGQTCAALGMAGPVGFFGEMPAGFAWQMIERAREVHPALVVDRAQPDVLTLARTTKDEAEIEAIRRSSLATAGAVGDLYAYLRGLRRHGEHFTDGAGRVTLGDLRRRIHRSFLERGVAEDGESIVAQGRDAGVPHNRGNDAEPLRAGAPVIVDLFPGEAGGGGYHSDLTRTFVMGRAPDDVRRLFQDVHDAFRAAVDGLRLGAPCRDANERVCDLFEARGHATLRSRPGTEEGYCHGLGHGVGLAVHEAPRMSGPPSNTAVLEPGMVITIEPGLYYPSRGMGARIEDLFVVRADGTFENLTPAPYDFEIEAAG</sequence>
<keyword evidence="2" id="KW-0378">Hydrolase</keyword>
<dbReference type="Pfam" id="PF00557">
    <property type="entry name" value="Peptidase_M24"/>
    <property type="match status" value="1"/>
</dbReference>
<evidence type="ECO:0000256" key="2">
    <source>
        <dbReference type="ARBA" id="ARBA00022801"/>
    </source>
</evidence>
<dbReference type="InterPro" id="IPR000994">
    <property type="entry name" value="Pept_M24"/>
</dbReference>
<gene>
    <name evidence="6" type="ORF">ENR23_03805</name>
</gene>
<evidence type="ECO:0000256" key="1">
    <source>
        <dbReference type="ARBA" id="ARBA00022723"/>
    </source>
</evidence>
<dbReference type="PROSITE" id="PS00491">
    <property type="entry name" value="PROLINE_PEPTIDASE"/>
    <property type="match status" value="1"/>
</dbReference>
<evidence type="ECO:0000259" key="5">
    <source>
        <dbReference type="Pfam" id="PF00557"/>
    </source>
</evidence>
<comment type="similarity">
    <text evidence="3">Belongs to the peptidase M24B family.</text>
</comment>
<dbReference type="InterPro" id="IPR050659">
    <property type="entry name" value="Peptidase_M24B"/>
</dbReference>
<evidence type="ECO:0000256" key="3">
    <source>
        <dbReference type="RuleBase" id="RU000590"/>
    </source>
</evidence>
<dbReference type="SUPFAM" id="SSF55920">
    <property type="entry name" value="Creatinase/aminopeptidase"/>
    <property type="match status" value="1"/>
</dbReference>
<organism evidence="6">
    <name type="scientific">Eiseniibacteriota bacterium</name>
    <dbReference type="NCBI Taxonomy" id="2212470"/>
    <lineage>
        <taxon>Bacteria</taxon>
        <taxon>Candidatus Eiseniibacteriota</taxon>
    </lineage>
</organism>
<accession>A0A832MJ45</accession>
<evidence type="ECO:0000256" key="4">
    <source>
        <dbReference type="SAM" id="MobiDB-lite"/>
    </source>
</evidence>
<keyword evidence="6" id="KW-0645">Protease</keyword>
<dbReference type="GO" id="GO:0046872">
    <property type="term" value="F:metal ion binding"/>
    <property type="evidence" value="ECO:0007669"/>
    <property type="project" value="UniProtKB-KW"/>
</dbReference>
<dbReference type="InterPro" id="IPR001131">
    <property type="entry name" value="Peptidase_M24B_aminopep-P_CS"/>
</dbReference>
<dbReference type="PANTHER" id="PTHR46112">
    <property type="entry name" value="AMINOPEPTIDASE"/>
    <property type="match status" value="1"/>
</dbReference>
<feature type="region of interest" description="Disordered" evidence="4">
    <location>
        <begin position="217"/>
        <end position="236"/>
    </location>
</feature>
<dbReference type="InterPro" id="IPR036005">
    <property type="entry name" value="Creatinase/aminopeptidase-like"/>
</dbReference>
<keyword evidence="1 3" id="KW-0479">Metal-binding</keyword>
<dbReference type="GO" id="GO:0004177">
    <property type="term" value="F:aminopeptidase activity"/>
    <property type="evidence" value="ECO:0007669"/>
    <property type="project" value="UniProtKB-KW"/>
</dbReference>
<comment type="caution">
    <text evidence="6">The sequence shown here is derived from an EMBL/GenBank/DDBJ whole genome shotgun (WGS) entry which is preliminary data.</text>
</comment>
<dbReference type="AlphaFoldDB" id="A0A832MJ45"/>
<evidence type="ECO:0000313" key="6">
    <source>
        <dbReference type="EMBL" id="HGZ42545.1"/>
    </source>
</evidence>
<feature type="domain" description="Peptidase M24" evidence="5">
    <location>
        <begin position="158"/>
        <end position="386"/>
    </location>
</feature>
<dbReference type="EMBL" id="DSQF01000006">
    <property type="protein sequence ID" value="HGZ42545.1"/>
    <property type="molecule type" value="Genomic_DNA"/>
</dbReference>
<dbReference type="Gene3D" id="3.90.230.10">
    <property type="entry name" value="Creatinase/methionine aminopeptidase superfamily"/>
    <property type="match status" value="1"/>
</dbReference>
<protein>
    <submittedName>
        <fullName evidence="6">Aminopeptidase P family protein</fullName>
    </submittedName>
</protein>